<reference evidence="1 2" key="1">
    <citation type="submission" date="2013-09" db="EMBL/GenBank/DDBJ databases">
        <title>Corchorus capsularis genome sequencing.</title>
        <authorList>
            <person name="Alam M."/>
            <person name="Haque M.S."/>
            <person name="Islam M.S."/>
            <person name="Emdad E.M."/>
            <person name="Islam M.M."/>
            <person name="Ahmed B."/>
            <person name="Halim A."/>
            <person name="Hossen Q.M.M."/>
            <person name="Hossain M.Z."/>
            <person name="Ahmed R."/>
            <person name="Khan M.M."/>
            <person name="Islam R."/>
            <person name="Rashid M.M."/>
            <person name="Khan S.A."/>
            <person name="Rahman M.S."/>
            <person name="Alam M."/>
        </authorList>
    </citation>
    <scope>NUCLEOTIDE SEQUENCE [LARGE SCALE GENOMIC DNA]</scope>
    <source>
        <strain evidence="2">cv. CVL-1</strain>
        <tissue evidence="1">Whole seedling</tissue>
    </source>
</reference>
<name>A0A1R3H2A1_COCAP</name>
<gene>
    <name evidence="1" type="ORF">CCACVL1_21746</name>
</gene>
<dbReference type="AlphaFoldDB" id="A0A1R3H2A1"/>
<comment type="caution">
    <text evidence="1">The sequence shown here is derived from an EMBL/GenBank/DDBJ whole genome shotgun (WGS) entry which is preliminary data.</text>
</comment>
<dbReference type="Proteomes" id="UP000188268">
    <property type="component" value="Unassembled WGS sequence"/>
</dbReference>
<proteinExistence type="predicted"/>
<dbReference type="Gramene" id="OMO64469">
    <property type="protein sequence ID" value="OMO64469"/>
    <property type="gene ID" value="CCACVL1_21746"/>
</dbReference>
<dbReference type="EMBL" id="AWWV01012803">
    <property type="protein sequence ID" value="OMO64469.1"/>
    <property type="molecule type" value="Genomic_DNA"/>
</dbReference>
<organism evidence="1 2">
    <name type="scientific">Corchorus capsularis</name>
    <name type="common">Jute</name>
    <dbReference type="NCBI Taxonomy" id="210143"/>
    <lineage>
        <taxon>Eukaryota</taxon>
        <taxon>Viridiplantae</taxon>
        <taxon>Streptophyta</taxon>
        <taxon>Embryophyta</taxon>
        <taxon>Tracheophyta</taxon>
        <taxon>Spermatophyta</taxon>
        <taxon>Magnoliopsida</taxon>
        <taxon>eudicotyledons</taxon>
        <taxon>Gunneridae</taxon>
        <taxon>Pentapetalae</taxon>
        <taxon>rosids</taxon>
        <taxon>malvids</taxon>
        <taxon>Malvales</taxon>
        <taxon>Malvaceae</taxon>
        <taxon>Grewioideae</taxon>
        <taxon>Apeibeae</taxon>
        <taxon>Corchorus</taxon>
    </lineage>
</organism>
<accession>A0A1R3H2A1</accession>
<sequence>MGFDLFKTISETCGGATHENIEKPKPSPS</sequence>
<keyword evidence="2" id="KW-1185">Reference proteome</keyword>
<evidence type="ECO:0000313" key="1">
    <source>
        <dbReference type="EMBL" id="OMO64469.1"/>
    </source>
</evidence>
<evidence type="ECO:0000313" key="2">
    <source>
        <dbReference type="Proteomes" id="UP000188268"/>
    </source>
</evidence>
<protein>
    <submittedName>
        <fullName evidence="1">Uncharacterized protein</fullName>
    </submittedName>
</protein>